<feature type="coiled-coil region" evidence="1">
    <location>
        <begin position="100"/>
        <end position="127"/>
    </location>
</feature>
<dbReference type="Gene3D" id="1.25.40.90">
    <property type="match status" value="1"/>
</dbReference>
<proteinExistence type="predicted"/>
<feature type="domain" description="CID" evidence="2">
    <location>
        <begin position="4"/>
        <end position="139"/>
    </location>
</feature>
<keyword evidence="1" id="KW-0175">Coiled coil</keyword>
<dbReference type="InterPro" id="IPR008942">
    <property type="entry name" value="ENTH_VHS"/>
</dbReference>
<protein>
    <submittedName>
        <fullName evidence="3">CTD kinase subunit gamma CTK3-domain-containing protein</fullName>
    </submittedName>
</protein>
<dbReference type="InterPro" id="IPR042326">
    <property type="entry name" value="Ctk3"/>
</dbReference>
<evidence type="ECO:0000259" key="2">
    <source>
        <dbReference type="PROSITE" id="PS51391"/>
    </source>
</evidence>
<reference evidence="3 4" key="1">
    <citation type="submission" date="2024-03" db="EMBL/GenBank/DDBJ databases">
        <title>Genome-scale model development and genomic sequencing of the oleaginous clade Lipomyces.</title>
        <authorList>
            <consortium name="Lawrence Berkeley National Laboratory"/>
            <person name="Czajka J.J."/>
            <person name="Han Y."/>
            <person name="Kim J."/>
            <person name="Mondo S.J."/>
            <person name="Hofstad B.A."/>
            <person name="Robles A."/>
            <person name="Haridas S."/>
            <person name="Riley R."/>
            <person name="LaButti K."/>
            <person name="Pangilinan J."/>
            <person name="Andreopoulos W."/>
            <person name="Lipzen A."/>
            <person name="Yan J."/>
            <person name="Wang M."/>
            <person name="Ng V."/>
            <person name="Grigoriev I.V."/>
            <person name="Spatafora J.W."/>
            <person name="Magnuson J.K."/>
            <person name="Baker S.E."/>
            <person name="Pomraning K.R."/>
        </authorList>
    </citation>
    <scope>NUCLEOTIDE SEQUENCE [LARGE SCALE GENOMIC DNA]</scope>
    <source>
        <strain evidence="3 4">Phaff 52-87</strain>
    </source>
</reference>
<dbReference type="GeneID" id="90037732"/>
<dbReference type="Proteomes" id="UP001498771">
    <property type="component" value="Unassembled WGS sequence"/>
</dbReference>
<name>A0ABR1F8K3_9ASCO</name>
<dbReference type="InterPro" id="IPR024637">
    <property type="entry name" value="Ctk3_C"/>
</dbReference>
<dbReference type="PANTHER" id="PTHR28291:SF1">
    <property type="entry name" value="CTD KINASE SUBUNIT GAMMA"/>
    <property type="match status" value="1"/>
</dbReference>
<dbReference type="EMBL" id="JBBJBU010000003">
    <property type="protein sequence ID" value="KAK7206167.1"/>
    <property type="molecule type" value="Genomic_DNA"/>
</dbReference>
<evidence type="ECO:0000313" key="3">
    <source>
        <dbReference type="EMBL" id="KAK7206167.1"/>
    </source>
</evidence>
<sequence length="217" mass="25203">MPLDAFEARLMFTDLLRRLNASVQSATKCAQFAVRNKDLCEDLYSCIIEELDQTSLNSRINILYFLETLCESSIRTGFDDYVTMIRRDLWMILEKVVPESSAALANVALAKKALENLQRKSVITQQELIQASTKLEEREVQIGKDKTISFSKEDILKRMDEDRERHKRMRENIWVIPAGELIQTEFDNAWETISDLGEDDFDSMTEENNIFRKSALY</sequence>
<dbReference type="GO" id="GO:0016301">
    <property type="term" value="F:kinase activity"/>
    <property type="evidence" value="ECO:0007669"/>
    <property type="project" value="UniProtKB-KW"/>
</dbReference>
<comment type="caution">
    <text evidence="3">The sequence shown here is derived from an EMBL/GenBank/DDBJ whole genome shotgun (WGS) entry which is preliminary data.</text>
</comment>
<gene>
    <name evidence="3" type="ORF">BZA70DRAFT_275927</name>
</gene>
<evidence type="ECO:0000256" key="1">
    <source>
        <dbReference type="SAM" id="Coils"/>
    </source>
</evidence>
<dbReference type="Pfam" id="PF12350">
    <property type="entry name" value="CTK3_C"/>
    <property type="match status" value="1"/>
</dbReference>
<keyword evidence="3" id="KW-0418">Kinase</keyword>
<dbReference type="InterPro" id="IPR006569">
    <property type="entry name" value="CID_dom"/>
</dbReference>
<organism evidence="3 4">
    <name type="scientific">Myxozyma melibiosi</name>
    <dbReference type="NCBI Taxonomy" id="54550"/>
    <lineage>
        <taxon>Eukaryota</taxon>
        <taxon>Fungi</taxon>
        <taxon>Dikarya</taxon>
        <taxon>Ascomycota</taxon>
        <taxon>Saccharomycotina</taxon>
        <taxon>Lipomycetes</taxon>
        <taxon>Lipomycetales</taxon>
        <taxon>Lipomycetaceae</taxon>
        <taxon>Myxozyma</taxon>
    </lineage>
</organism>
<dbReference type="PANTHER" id="PTHR28291">
    <property type="entry name" value="CTD KINASE SUBUNIT GAMMA"/>
    <property type="match status" value="1"/>
</dbReference>
<keyword evidence="3" id="KW-0808">Transferase</keyword>
<dbReference type="RefSeq" id="XP_064769200.1">
    <property type="nucleotide sequence ID" value="XM_064912220.1"/>
</dbReference>
<dbReference type="InterPro" id="IPR024638">
    <property type="entry name" value="Ctk3_N"/>
</dbReference>
<evidence type="ECO:0000313" key="4">
    <source>
        <dbReference type="Proteomes" id="UP001498771"/>
    </source>
</evidence>
<accession>A0ABR1F8K3</accession>
<keyword evidence="4" id="KW-1185">Reference proteome</keyword>
<dbReference type="PROSITE" id="PS51391">
    <property type="entry name" value="CID"/>
    <property type="match status" value="1"/>
</dbReference>
<dbReference type="Pfam" id="PF12243">
    <property type="entry name" value="CTK3"/>
    <property type="match status" value="1"/>
</dbReference>